<organism evidence="5 6">
    <name type="scientific">Bacillus mesophilus</name>
    <dbReference type="NCBI Taxonomy" id="1808955"/>
    <lineage>
        <taxon>Bacteria</taxon>
        <taxon>Bacillati</taxon>
        <taxon>Bacillota</taxon>
        <taxon>Bacilli</taxon>
        <taxon>Bacillales</taxon>
        <taxon>Bacillaceae</taxon>
        <taxon>Bacillus</taxon>
    </lineage>
</organism>
<dbReference type="GO" id="GO:0004888">
    <property type="term" value="F:transmembrane signaling receptor activity"/>
    <property type="evidence" value="ECO:0007669"/>
    <property type="project" value="InterPro"/>
</dbReference>
<dbReference type="GO" id="GO:0016020">
    <property type="term" value="C:membrane"/>
    <property type="evidence" value="ECO:0007669"/>
    <property type="project" value="InterPro"/>
</dbReference>
<dbReference type="SUPFAM" id="SSF58104">
    <property type="entry name" value="Methyl-accepting chemotaxis protein (MCP) signaling domain"/>
    <property type="match status" value="1"/>
</dbReference>
<dbReference type="SMART" id="SM00283">
    <property type="entry name" value="MA"/>
    <property type="match status" value="1"/>
</dbReference>
<reference evidence="5 6" key="1">
    <citation type="submission" date="2020-02" db="EMBL/GenBank/DDBJ databases">
        <title>Bacillus aquiflavi sp. nov., isolated from yellow water of strong flavor Chinese baijiu in Yibin region of China.</title>
        <authorList>
            <person name="Xie J."/>
        </authorList>
    </citation>
    <scope>NUCLEOTIDE SEQUENCE [LARGE SCALE GENOMIC DNA]</scope>
    <source>
        <strain evidence="5 6">SA4</strain>
    </source>
</reference>
<evidence type="ECO:0000313" key="6">
    <source>
        <dbReference type="Proteomes" id="UP000481043"/>
    </source>
</evidence>
<proteinExistence type="inferred from homology"/>
<dbReference type="InterPro" id="IPR004090">
    <property type="entry name" value="Chemotax_Me-accpt_rcpt"/>
</dbReference>
<dbReference type="GO" id="GO:0007165">
    <property type="term" value="P:signal transduction"/>
    <property type="evidence" value="ECO:0007669"/>
    <property type="project" value="UniProtKB-KW"/>
</dbReference>
<gene>
    <name evidence="5" type="ORF">G4D63_10190</name>
</gene>
<dbReference type="Gene3D" id="1.10.287.950">
    <property type="entry name" value="Methyl-accepting chemotaxis protein"/>
    <property type="match status" value="1"/>
</dbReference>
<dbReference type="EMBL" id="JAAIWM010000003">
    <property type="protein sequence ID" value="NEY72093.1"/>
    <property type="molecule type" value="Genomic_DNA"/>
</dbReference>
<comment type="similarity">
    <text evidence="2">Belongs to the methyl-accepting chemotaxis (MCP) protein family.</text>
</comment>
<sequence length="279" mass="30860">MSTEVESKTNEDILQSYINVLKVVSSMLPDIAFGVTNKEEWLAYFPSRKIDLGVKAGTKINPQEPLADCIRNKKVIKDEISPEFFGFPFTGLANPIIHQGKVIGSIAIQIQEQNERELRRISDQIVHSLMQANEGVTKVGNGAEGLAGISLTLLQQSNHAAEEMNKTDEVIKFIKKIADQTNLLGLNASIEAARAGEMGRGFDVVAKEIRKLSQETVISTEKIRRIITDLQTSMHEMAESVEKVVTVGKQQAISTQDISSFIGEIEKMSKELNKYASEL</sequence>
<dbReference type="PANTHER" id="PTHR32089:SF112">
    <property type="entry name" value="LYSOZYME-LIKE PROTEIN-RELATED"/>
    <property type="match status" value="1"/>
</dbReference>
<keyword evidence="1 3" id="KW-0807">Transducer</keyword>
<evidence type="ECO:0000256" key="3">
    <source>
        <dbReference type="PROSITE-ProRule" id="PRU00284"/>
    </source>
</evidence>
<evidence type="ECO:0000259" key="4">
    <source>
        <dbReference type="PROSITE" id="PS50111"/>
    </source>
</evidence>
<evidence type="ECO:0000256" key="1">
    <source>
        <dbReference type="ARBA" id="ARBA00023224"/>
    </source>
</evidence>
<keyword evidence="6" id="KW-1185">Reference proteome</keyword>
<comment type="caution">
    <text evidence="5">The sequence shown here is derived from an EMBL/GenBank/DDBJ whole genome shotgun (WGS) entry which is preliminary data.</text>
</comment>
<dbReference type="PROSITE" id="PS50111">
    <property type="entry name" value="CHEMOTAXIS_TRANSDUC_2"/>
    <property type="match status" value="1"/>
</dbReference>
<dbReference type="Proteomes" id="UP000481043">
    <property type="component" value="Unassembled WGS sequence"/>
</dbReference>
<accession>A0A6M0Q745</accession>
<dbReference type="GO" id="GO:0006935">
    <property type="term" value="P:chemotaxis"/>
    <property type="evidence" value="ECO:0007669"/>
    <property type="project" value="InterPro"/>
</dbReference>
<dbReference type="PRINTS" id="PR00260">
    <property type="entry name" value="CHEMTRNSDUCR"/>
</dbReference>
<evidence type="ECO:0000313" key="5">
    <source>
        <dbReference type="EMBL" id="NEY72093.1"/>
    </source>
</evidence>
<dbReference type="Pfam" id="PF00015">
    <property type="entry name" value="MCPsignal"/>
    <property type="match status" value="1"/>
</dbReference>
<name>A0A6M0Q745_9BACI</name>
<dbReference type="InterPro" id="IPR004089">
    <property type="entry name" value="MCPsignal_dom"/>
</dbReference>
<evidence type="ECO:0000256" key="2">
    <source>
        <dbReference type="ARBA" id="ARBA00029447"/>
    </source>
</evidence>
<protein>
    <submittedName>
        <fullName evidence="5">Methyl-accepting chemotaxis protein</fullName>
    </submittedName>
</protein>
<feature type="domain" description="Methyl-accepting transducer" evidence="4">
    <location>
        <begin position="161"/>
        <end position="279"/>
    </location>
</feature>
<dbReference type="AlphaFoldDB" id="A0A6M0Q745"/>
<dbReference type="PANTHER" id="PTHR32089">
    <property type="entry name" value="METHYL-ACCEPTING CHEMOTAXIS PROTEIN MCPB"/>
    <property type="match status" value="1"/>
</dbReference>